<feature type="compositionally biased region" description="Basic and acidic residues" evidence="1">
    <location>
        <begin position="510"/>
        <end position="524"/>
    </location>
</feature>
<feature type="compositionally biased region" description="Pro residues" evidence="1">
    <location>
        <begin position="655"/>
        <end position="675"/>
    </location>
</feature>
<feature type="compositionally biased region" description="Low complexity" evidence="1">
    <location>
        <begin position="200"/>
        <end position="216"/>
    </location>
</feature>
<feature type="region of interest" description="Disordered" evidence="1">
    <location>
        <begin position="98"/>
        <end position="260"/>
    </location>
</feature>
<sequence length="768" mass="81588">MNTIKPSSKMSSAYSTASSSMVMTPSTSTSGVSQASSTKTDGTATPGGSSSLRTQLYHLLPLPRHALFNARIHIKQLYNVPLIKGEFAAKWRIQNVTSHAPGGSILGKVRQKHKEHKEEWMRRRTSDKGKGKGKENEGAEEAEPEHEKDGGEESDSDADDGVKDTKTVASHSSSSRSIAPSSSSQSSQSSPRMNAFNLATQPQSQSPTHSQSRSSTLNTSISDTNSSEISTSDTAMTTSTTGSTTNASMSTTNDPNIPAPAKGRTAYVPLKDHNVLWDQTLSVGVQIGVQRETLDLLPSELKIVVVQRVIHGDPDAPHNPRLGAVYLNLAEYANTGPIERRYLLRESKTNATLQMTIELTHTGGEKSYHPPPLQKGEVMARVTGLLQREIGLGAGLDGYDYDMALFSSAFGSRLGSGHGRPGWSRSSSGASTNAGGVGFGSGGGGGKGVGAVTIGRSKNRSGGKGGFGAMAEAARVMQTTDNIIEAIFNPVPSTSSRQSPFTYYVPPVEREEHTDEGRGERHGVGDVGKGSVVVLDRELDGTEDGGDRDGKESESGHTSHSGHAHRPHSRTHSRTASHSSTDHSSSAHSHLTVPGTPGTTSDDQQHNQHARPSENWKWWRKLSHSRPSSPVNGVHPVNAPSSLLRSPSRSRPGSPMHPPPPPLPSLPLASVPPPLALRTQSSSTTSSSRPSSPLSGVFFPTQLQRPSSPKTARPPVPKTPLPPTPDTARPGQHLRLRPPPQRKSAGEDETPEEKCDAGKATYLGVPTA</sequence>
<evidence type="ECO:0000313" key="4">
    <source>
        <dbReference type="Proteomes" id="UP000294933"/>
    </source>
</evidence>
<feature type="compositionally biased region" description="Basic residues" evidence="1">
    <location>
        <begin position="560"/>
        <end position="575"/>
    </location>
</feature>
<feature type="compositionally biased region" description="Polar residues" evidence="1">
    <location>
        <begin position="424"/>
        <end position="434"/>
    </location>
</feature>
<dbReference type="InterPro" id="IPR039931">
    <property type="entry name" value="EEIG1/2-like"/>
</dbReference>
<feature type="compositionally biased region" description="Low complexity" evidence="1">
    <location>
        <begin position="230"/>
        <end position="254"/>
    </location>
</feature>
<dbReference type="OrthoDB" id="3365224at2759"/>
<evidence type="ECO:0000313" key="3">
    <source>
        <dbReference type="EMBL" id="TDL27953.1"/>
    </source>
</evidence>
<dbReference type="InterPro" id="IPR019448">
    <property type="entry name" value="NT-C2"/>
</dbReference>
<name>A0A4Y7QJX7_9AGAM</name>
<feature type="compositionally biased region" description="Low complexity" evidence="1">
    <location>
        <begin position="676"/>
        <end position="695"/>
    </location>
</feature>
<feature type="compositionally biased region" description="Basic and acidic residues" evidence="1">
    <location>
        <begin position="535"/>
        <end position="557"/>
    </location>
</feature>
<feature type="compositionally biased region" description="Gly residues" evidence="1">
    <location>
        <begin position="435"/>
        <end position="449"/>
    </location>
</feature>
<feature type="compositionally biased region" description="Low complexity" evidence="1">
    <location>
        <begin position="576"/>
        <end position="590"/>
    </location>
</feature>
<reference evidence="3 4" key="1">
    <citation type="submission" date="2018-06" db="EMBL/GenBank/DDBJ databases">
        <title>A transcriptomic atlas of mushroom development highlights an independent origin of complex multicellularity.</title>
        <authorList>
            <consortium name="DOE Joint Genome Institute"/>
            <person name="Krizsan K."/>
            <person name="Almasi E."/>
            <person name="Merenyi Z."/>
            <person name="Sahu N."/>
            <person name="Viragh M."/>
            <person name="Koszo T."/>
            <person name="Mondo S."/>
            <person name="Kiss B."/>
            <person name="Balint B."/>
            <person name="Kues U."/>
            <person name="Barry K."/>
            <person name="Hegedus J.C."/>
            <person name="Henrissat B."/>
            <person name="Johnson J."/>
            <person name="Lipzen A."/>
            <person name="Ohm R."/>
            <person name="Nagy I."/>
            <person name="Pangilinan J."/>
            <person name="Yan J."/>
            <person name="Xiong Y."/>
            <person name="Grigoriev I.V."/>
            <person name="Hibbett D.S."/>
            <person name="Nagy L.G."/>
        </authorList>
    </citation>
    <scope>NUCLEOTIDE SEQUENCE [LARGE SCALE GENOMIC DNA]</scope>
    <source>
        <strain evidence="3 4">SZMC22713</strain>
    </source>
</reference>
<organism evidence="3 4">
    <name type="scientific">Rickenella mellea</name>
    <dbReference type="NCBI Taxonomy" id="50990"/>
    <lineage>
        <taxon>Eukaryota</taxon>
        <taxon>Fungi</taxon>
        <taxon>Dikarya</taxon>
        <taxon>Basidiomycota</taxon>
        <taxon>Agaricomycotina</taxon>
        <taxon>Agaricomycetes</taxon>
        <taxon>Hymenochaetales</taxon>
        <taxon>Rickenellaceae</taxon>
        <taxon>Rickenella</taxon>
    </lineage>
</organism>
<keyword evidence="4" id="KW-1185">Reference proteome</keyword>
<accession>A0A4Y7QJX7</accession>
<feature type="compositionally biased region" description="Pro residues" evidence="1">
    <location>
        <begin position="712"/>
        <end position="725"/>
    </location>
</feature>
<feature type="compositionally biased region" description="Polar residues" evidence="1">
    <location>
        <begin position="701"/>
        <end position="710"/>
    </location>
</feature>
<dbReference type="VEuPathDB" id="FungiDB:BD410DRAFT_894088"/>
<feature type="domain" description="C2 NT-type" evidence="2">
    <location>
        <begin position="58"/>
        <end position="361"/>
    </location>
</feature>
<feature type="compositionally biased region" description="Low complexity" evidence="1">
    <location>
        <begin position="639"/>
        <end position="654"/>
    </location>
</feature>
<gene>
    <name evidence="3" type="ORF">BD410DRAFT_894088</name>
</gene>
<protein>
    <recommendedName>
        <fullName evidence="2">C2 NT-type domain-containing protein</fullName>
    </recommendedName>
</protein>
<feature type="region of interest" description="Disordered" evidence="1">
    <location>
        <begin position="20"/>
        <end position="49"/>
    </location>
</feature>
<dbReference type="PANTHER" id="PTHR21456:SF1">
    <property type="entry name" value="C2 NT-TYPE DOMAIN-CONTAINING PROTEIN"/>
    <property type="match status" value="1"/>
</dbReference>
<evidence type="ECO:0000259" key="2">
    <source>
        <dbReference type="PROSITE" id="PS51840"/>
    </source>
</evidence>
<feature type="region of interest" description="Disordered" evidence="1">
    <location>
        <begin position="510"/>
        <end position="768"/>
    </location>
</feature>
<feature type="region of interest" description="Disordered" evidence="1">
    <location>
        <begin position="416"/>
        <end position="466"/>
    </location>
</feature>
<feature type="compositionally biased region" description="Basic and acidic residues" evidence="1">
    <location>
        <begin position="116"/>
        <end position="137"/>
    </location>
</feature>
<feature type="compositionally biased region" description="Polar residues" evidence="1">
    <location>
        <begin position="217"/>
        <end position="229"/>
    </location>
</feature>
<feature type="compositionally biased region" description="Polar residues" evidence="1">
    <location>
        <begin position="39"/>
        <end position="49"/>
    </location>
</feature>
<dbReference type="PROSITE" id="PS51840">
    <property type="entry name" value="C2_NT"/>
    <property type="match status" value="1"/>
</dbReference>
<dbReference type="AlphaFoldDB" id="A0A4Y7QJX7"/>
<dbReference type="PANTHER" id="PTHR21456">
    <property type="entry name" value="FAMILY WITH SEQUENCE SIMILARITY 102"/>
    <property type="match status" value="1"/>
</dbReference>
<dbReference type="Proteomes" id="UP000294933">
    <property type="component" value="Unassembled WGS sequence"/>
</dbReference>
<dbReference type="Pfam" id="PF10358">
    <property type="entry name" value="NT-C2"/>
    <property type="match status" value="1"/>
</dbReference>
<feature type="compositionally biased region" description="Low complexity" evidence="1">
    <location>
        <begin position="20"/>
        <end position="38"/>
    </location>
</feature>
<feature type="compositionally biased region" description="Basic and acidic residues" evidence="1">
    <location>
        <begin position="603"/>
        <end position="614"/>
    </location>
</feature>
<evidence type="ECO:0000256" key="1">
    <source>
        <dbReference type="SAM" id="MobiDB-lite"/>
    </source>
</evidence>
<dbReference type="EMBL" id="ML170158">
    <property type="protein sequence ID" value="TDL27953.1"/>
    <property type="molecule type" value="Genomic_DNA"/>
</dbReference>
<dbReference type="STRING" id="50990.A0A4Y7QJX7"/>
<feature type="compositionally biased region" description="Low complexity" evidence="1">
    <location>
        <begin position="169"/>
        <end position="192"/>
    </location>
</feature>
<proteinExistence type="predicted"/>